<dbReference type="PANTHER" id="PTHR42943">
    <property type="entry name" value="GLUTATHIONE S-TRANSFERASE KAPPA"/>
    <property type="match status" value="1"/>
</dbReference>
<sequence>MRKQVDLWLDLRSPFSYLAKDPAYDLERDFEVELRLRPFALNIAGAVNLSDPEAIARGMRKIKYFYVDARRFANQRGITLLGPKKIFDQTLVHLAWLYADKSGHGRALIDLAYPRFFKREIDYEDRAAVMGLLTDAGVDTAGFDAFAATEGPAELKRHQQEAEEQGVFAVPTFVVDGELFWGQDRIDFVRAKLAA</sequence>
<dbReference type="GO" id="GO:0016491">
    <property type="term" value="F:oxidoreductase activity"/>
    <property type="evidence" value="ECO:0007669"/>
    <property type="project" value="InterPro"/>
</dbReference>
<dbReference type="AlphaFoldDB" id="A0A512NAJ5"/>
<dbReference type="Proteomes" id="UP000321058">
    <property type="component" value="Unassembled WGS sequence"/>
</dbReference>
<keyword evidence="1 4" id="KW-0413">Isomerase</keyword>
<dbReference type="RefSeq" id="WP_147150055.1">
    <property type="nucleotide sequence ID" value="NZ_BKAJ01000050.1"/>
</dbReference>
<dbReference type="EC" id="5.99.1.4" evidence="1"/>
<comment type="caution">
    <text evidence="4">The sequence shown here is derived from an EMBL/GenBank/DDBJ whole genome shotgun (WGS) entry which is preliminary data.</text>
</comment>
<evidence type="ECO:0000259" key="3">
    <source>
        <dbReference type="Pfam" id="PF01323"/>
    </source>
</evidence>
<dbReference type="Gene3D" id="3.40.30.10">
    <property type="entry name" value="Glutaredoxin"/>
    <property type="match status" value="1"/>
</dbReference>
<protein>
    <recommendedName>
        <fullName evidence="1">2-hydroxychromene-2-carboxylate isomerase</fullName>
        <ecNumber evidence="1">5.99.1.4</ecNumber>
    </recommendedName>
</protein>
<feature type="active site" description="Nucleophile" evidence="2">
    <location>
        <position position="13"/>
    </location>
</feature>
<organism evidence="4 5">
    <name type="scientific">Reyranella soli</name>
    <dbReference type="NCBI Taxonomy" id="1230389"/>
    <lineage>
        <taxon>Bacteria</taxon>
        <taxon>Pseudomonadati</taxon>
        <taxon>Pseudomonadota</taxon>
        <taxon>Alphaproteobacteria</taxon>
        <taxon>Hyphomicrobiales</taxon>
        <taxon>Reyranellaceae</taxon>
        <taxon>Reyranella</taxon>
    </lineage>
</organism>
<dbReference type="InterPro" id="IPR014440">
    <property type="entry name" value="HCCAis_GSTk"/>
</dbReference>
<evidence type="ECO:0000256" key="2">
    <source>
        <dbReference type="PIRSR" id="PIRSR006386-1"/>
    </source>
</evidence>
<name>A0A512NAJ5_9HYPH</name>
<dbReference type="Pfam" id="PF01323">
    <property type="entry name" value="DSBA"/>
    <property type="match status" value="1"/>
</dbReference>
<keyword evidence="5" id="KW-1185">Reference proteome</keyword>
<dbReference type="EMBL" id="BKAJ01000050">
    <property type="protein sequence ID" value="GEP55972.1"/>
    <property type="molecule type" value="Genomic_DNA"/>
</dbReference>
<dbReference type="SUPFAM" id="SSF52833">
    <property type="entry name" value="Thioredoxin-like"/>
    <property type="match status" value="1"/>
</dbReference>
<feature type="domain" description="DSBA-like thioredoxin" evidence="3">
    <location>
        <begin position="4"/>
        <end position="193"/>
    </location>
</feature>
<evidence type="ECO:0000313" key="4">
    <source>
        <dbReference type="EMBL" id="GEP55972.1"/>
    </source>
</evidence>
<reference evidence="4 5" key="1">
    <citation type="submission" date="2019-07" db="EMBL/GenBank/DDBJ databases">
        <title>Whole genome shotgun sequence of Reyranella soli NBRC 108950.</title>
        <authorList>
            <person name="Hosoyama A."/>
            <person name="Uohara A."/>
            <person name="Ohji S."/>
            <person name="Ichikawa N."/>
        </authorList>
    </citation>
    <scope>NUCLEOTIDE SEQUENCE [LARGE SCALE GENOMIC DNA]</scope>
    <source>
        <strain evidence="4 5">NBRC 108950</strain>
    </source>
</reference>
<accession>A0A512NAJ5</accession>
<proteinExistence type="inferred from homology"/>
<dbReference type="GO" id="GO:0018845">
    <property type="term" value="F:2-hydroxychromene-2-carboxylate isomerase activity"/>
    <property type="evidence" value="ECO:0007669"/>
    <property type="project" value="UniProtKB-UniRule"/>
</dbReference>
<dbReference type="InterPro" id="IPR036249">
    <property type="entry name" value="Thioredoxin-like_sf"/>
</dbReference>
<comment type="similarity">
    <text evidence="1">Belongs to the GST superfamily. NadH family.</text>
</comment>
<evidence type="ECO:0000313" key="5">
    <source>
        <dbReference type="Proteomes" id="UP000321058"/>
    </source>
</evidence>
<dbReference type="InterPro" id="IPR051924">
    <property type="entry name" value="GST_Kappa/NadH"/>
</dbReference>
<dbReference type="PANTHER" id="PTHR42943:SF2">
    <property type="entry name" value="GLUTATHIONE S-TRANSFERASE KAPPA 1"/>
    <property type="match status" value="1"/>
</dbReference>
<dbReference type="PIRSF" id="PIRSF006386">
    <property type="entry name" value="HCCAis_GSTk"/>
    <property type="match status" value="1"/>
</dbReference>
<dbReference type="InterPro" id="IPR001853">
    <property type="entry name" value="DSBA-like_thioredoxin_dom"/>
</dbReference>
<comment type="catalytic activity">
    <reaction evidence="1">
        <text>2-hydroxychromene-2-carboxylate = (3E)-4-(2-hydroxyphenyl)-2-oxobut-3-enoate</text>
        <dbReference type="Rhea" id="RHEA:27401"/>
        <dbReference type="ChEBI" id="CHEBI:59350"/>
        <dbReference type="ChEBI" id="CHEBI:59353"/>
        <dbReference type="EC" id="5.99.1.4"/>
    </reaction>
</comment>
<evidence type="ECO:0000256" key="1">
    <source>
        <dbReference type="PIRNR" id="PIRNR006386"/>
    </source>
</evidence>
<dbReference type="OrthoDB" id="5244108at2"/>
<gene>
    <name evidence="4" type="ORF">RSO01_31380</name>
</gene>